<feature type="transmembrane region" description="Helical" evidence="1">
    <location>
        <begin position="55"/>
        <end position="76"/>
    </location>
</feature>
<evidence type="ECO:0000313" key="3">
    <source>
        <dbReference type="EMBL" id="MEX0387307.1"/>
    </source>
</evidence>
<proteinExistence type="predicted"/>
<reference evidence="3 4" key="1">
    <citation type="submission" date="2024-02" db="EMBL/GenBank/DDBJ databases">
        <title>New especies of Spiribacter isolated from saline water.</title>
        <authorList>
            <person name="Leon M.J."/>
            <person name="De La Haba R."/>
            <person name="Sanchez-Porro C."/>
            <person name="Ventosa A."/>
        </authorList>
    </citation>
    <scope>NUCLEOTIDE SEQUENCE [LARGE SCALE GENOMIC DNA]</scope>
    <source>
        <strain evidence="4">ag22IC4-227</strain>
    </source>
</reference>
<dbReference type="Proteomes" id="UP001556653">
    <property type="component" value="Unassembled WGS sequence"/>
</dbReference>
<organism evidence="3 4">
    <name type="scientific">Spiribacter onubensis</name>
    <dbReference type="NCBI Taxonomy" id="3122420"/>
    <lineage>
        <taxon>Bacteria</taxon>
        <taxon>Pseudomonadati</taxon>
        <taxon>Pseudomonadota</taxon>
        <taxon>Gammaproteobacteria</taxon>
        <taxon>Chromatiales</taxon>
        <taxon>Ectothiorhodospiraceae</taxon>
        <taxon>Spiribacter</taxon>
    </lineage>
</organism>
<keyword evidence="1" id="KW-0472">Membrane</keyword>
<feature type="transmembrane region" description="Helical" evidence="1">
    <location>
        <begin position="166"/>
        <end position="191"/>
    </location>
</feature>
<dbReference type="RefSeq" id="WP_367967971.1">
    <property type="nucleotide sequence ID" value="NZ_JBAKFI010000005.1"/>
</dbReference>
<protein>
    <submittedName>
        <fullName evidence="3">Sulfite exporter TauE/SafE family protein</fullName>
    </submittedName>
</protein>
<name>A0ABV3SC45_9GAMM</name>
<feature type="transmembrane region" description="Helical" evidence="1">
    <location>
        <begin position="12"/>
        <end position="34"/>
    </location>
</feature>
<keyword evidence="4" id="KW-1185">Reference proteome</keyword>
<evidence type="ECO:0000259" key="2">
    <source>
        <dbReference type="Pfam" id="PF13386"/>
    </source>
</evidence>
<keyword evidence="1" id="KW-0812">Transmembrane</keyword>
<feature type="transmembrane region" description="Helical" evidence="1">
    <location>
        <begin position="203"/>
        <end position="224"/>
    </location>
</feature>
<dbReference type="EMBL" id="JBAKFJ010000002">
    <property type="protein sequence ID" value="MEX0387307.1"/>
    <property type="molecule type" value="Genomic_DNA"/>
</dbReference>
<dbReference type="Pfam" id="PF13386">
    <property type="entry name" value="DsbD_2"/>
    <property type="match status" value="1"/>
</dbReference>
<dbReference type="PANTHER" id="PTHR42208">
    <property type="entry name" value="HEAVY METAL TRANSPORTER-RELATED"/>
    <property type="match status" value="1"/>
</dbReference>
<feature type="transmembrane region" description="Helical" evidence="1">
    <location>
        <begin position="133"/>
        <end position="154"/>
    </location>
</feature>
<evidence type="ECO:0000256" key="1">
    <source>
        <dbReference type="SAM" id="Phobius"/>
    </source>
</evidence>
<gene>
    <name evidence="3" type="ORF">V6X64_09955</name>
</gene>
<sequence length="228" mass="22855">MGGTDPTLIAGLVAGLAGSSHCIGMCGGIAAALGSTAAPGGRGVACVLGYNLGRVASYAIIGGIAGLLGAGIGQGLGPAAPLLRLFAAVLVILVGIQLTLNRNLLAPLERVGLRLWQHIAPLAQRCMPVHNPAMAFALGGLWGWLPCGLVYAMALTAAGVGSAGGGAAFMIAFGIGTIPAMALVGVAGGRLSRFFQHQGFRRVAGVAVLALGIWTAVFPVRALLRMWL</sequence>
<accession>A0ABV3SC45</accession>
<feature type="transmembrane region" description="Helical" evidence="1">
    <location>
        <begin position="82"/>
        <end position="100"/>
    </location>
</feature>
<keyword evidence="1" id="KW-1133">Transmembrane helix</keyword>
<dbReference type="InterPro" id="IPR039447">
    <property type="entry name" value="UreH-like_TM_dom"/>
</dbReference>
<dbReference type="PANTHER" id="PTHR42208:SF1">
    <property type="entry name" value="HEAVY METAL TRANSPORTER"/>
    <property type="match status" value="1"/>
</dbReference>
<evidence type="ECO:0000313" key="4">
    <source>
        <dbReference type="Proteomes" id="UP001556653"/>
    </source>
</evidence>
<comment type="caution">
    <text evidence="3">The sequence shown here is derived from an EMBL/GenBank/DDBJ whole genome shotgun (WGS) entry which is preliminary data.</text>
</comment>
<feature type="domain" description="Urease accessory protein UreH-like transmembrane" evidence="2">
    <location>
        <begin position="12"/>
        <end position="214"/>
    </location>
</feature>